<evidence type="ECO:0000313" key="3">
    <source>
        <dbReference type="WBParaSite" id="TREG1_79340.1"/>
    </source>
</evidence>
<protein>
    <submittedName>
        <fullName evidence="3">Uncharacterized protein</fullName>
    </submittedName>
</protein>
<dbReference type="AlphaFoldDB" id="A0AA85KDW5"/>
<evidence type="ECO:0000313" key="2">
    <source>
        <dbReference type="Proteomes" id="UP000050795"/>
    </source>
</evidence>
<organism evidence="2 3">
    <name type="scientific">Trichobilharzia regenti</name>
    <name type="common">Nasal bird schistosome</name>
    <dbReference type="NCBI Taxonomy" id="157069"/>
    <lineage>
        <taxon>Eukaryota</taxon>
        <taxon>Metazoa</taxon>
        <taxon>Spiralia</taxon>
        <taxon>Lophotrochozoa</taxon>
        <taxon>Platyhelminthes</taxon>
        <taxon>Trematoda</taxon>
        <taxon>Digenea</taxon>
        <taxon>Strigeidida</taxon>
        <taxon>Schistosomatoidea</taxon>
        <taxon>Schistosomatidae</taxon>
        <taxon>Trichobilharzia</taxon>
    </lineage>
</organism>
<proteinExistence type="predicted"/>
<dbReference type="WBParaSite" id="TREG1_79340.1">
    <property type="protein sequence ID" value="TREG1_79340.1"/>
    <property type="gene ID" value="TREG1_79340"/>
</dbReference>
<keyword evidence="2" id="KW-1185">Reference proteome</keyword>
<sequence length="274" mass="32257">MAGGSEDKNLDAAKKFIADYDPRLTLDAYINSYYQVVRRKFSVIELETFMDPQNAEETIKREILRLEHLYQSKWAKEFLEAINAADKNLVNVYTDEYKKALEEDNAFQYKLHAHRGSYNELKTHISSKWEHRKNLDIAEGKFFAKISGNLKKDKVQIEMTKKDLMEAKEAVKTFKAHIKQLETEAVKATVAYRKSPGYLRRMNKETSTSDSPNDVEITKVYQKARHDFEDAIEELKDKIKLLEMKRIEYSKFQTPEDRINWLLAEMKEDAVQYY</sequence>
<dbReference type="Proteomes" id="UP000050795">
    <property type="component" value="Unassembled WGS sequence"/>
</dbReference>
<keyword evidence="1" id="KW-0175">Coiled coil</keyword>
<feature type="coiled-coil region" evidence="1">
    <location>
        <begin position="150"/>
        <end position="184"/>
    </location>
</feature>
<evidence type="ECO:0000256" key="1">
    <source>
        <dbReference type="SAM" id="Coils"/>
    </source>
</evidence>
<name>A0AA85KDW5_TRIRE</name>
<accession>A0AA85KDW5</accession>
<reference evidence="3" key="2">
    <citation type="submission" date="2023-11" db="UniProtKB">
        <authorList>
            <consortium name="WormBaseParasite"/>
        </authorList>
    </citation>
    <scope>IDENTIFICATION</scope>
</reference>
<reference evidence="2" key="1">
    <citation type="submission" date="2022-06" db="EMBL/GenBank/DDBJ databases">
        <authorList>
            <person name="Berger JAMES D."/>
            <person name="Berger JAMES D."/>
        </authorList>
    </citation>
    <scope>NUCLEOTIDE SEQUENCE [LARGE SCALE GENOMIC DNA]</scope>
</reference>